<proteinExistence type="predicted"/>
<dbReference type="InterPro" id="IPR003718">
    <property type="entry name" value="OsmC/Ohr_fam"/>
</dbReference>
<reference evidence="1 2" key="1">
    <citation type="submission" date="2023-07" db="EMBL/GenBank/DDBJ databases">
        <title>Genomic Encyclopedia of Type Strains, Phase IV (KMG-IV): sequencing the most valuable type-strain genomes for metagenomic binning, comparative biology and taxonomic classification.</title>
        <authorList>
            <person name="Goeker M."/>
        </authorList>
    </citation>
    <scope>NUCLEOTIDE SEQUENCE [LARGE SCALE GENOMIC DNA]</scope>
    <source>
        <strain evidence="1 2">DSM 1112</strain>
    </source>
</reference>
<comment type="caution">
    <text evidence="1">The sequence shown here is derived from an EMBL/GenBank/DDBJ whole genome shotgun (WGS) entry which is preliminary data.</text>
</comment>
<dbReference type="SUPFAM" id="SSF82784">
    <property type="entry name" value="OsmC-like"/>
    <property type="match status" value="1"/>
</dbReference>
<dbReference type="InterPro" id="IPR015946">
    <property type="entry name" value="KH_dom-like_a/b"/>
</dbReference>
<dbReference type="EMBL" id="JAUSVF010000002">
    <property type="protein sequence ID" value="MDQ0322925.1"/>
    <property type="molecule type" value="Genomic_DNA"/>
</dbReference>
<keyword evidence="2" id="KW-1185">Reference proteome</keyword>
<evidence type="ECO:0000313" key="1">
    <source>
        <dbReference type="EMBL" id="MDQ0322925.1"/>
    </source>
</evidence>
<dbReference type="InterPro" id="IPR036102">
    <property type="entry name" value="OsmC/Ohrsf"/>
</dbReference>
<organism evidence="1 2">
    <name type="scientific">Pararhizobium capsulatum DSM 1112</name>
    <dbReference type="NCBI Taxonomy" id="1121113"/>
    <lineage>
        <taxon>Bacteria</taxon>
        <taxon>Pseudomonadati</taxon>
        <taxon>Pseudomonadota</taxon>
        <taxon>Alphaproteobacteria</taxon>
        <taxon>Hyphomicrobiales</taxon>
        <taxon>Rhizobiaceae</taxon>
        <taxon>Rhizobium/Agrobacterium group</taxon>
        <taxon>Pararhizobium</taxon>
    </lineage>
</organism>
<sequence length="143" mass="14950">MTAIATQKTRATGATAVLGRTGFPHVTSATDGSLDIVTGATQPGFNPLDLLYSSLAACLVLSARIAASRFGVLDRLVEVTASVTGEKAADEPSRVARFNIHLDIRGDFDESMRHAIAEAAESEICTVSNTIRGNPEFVTTVAG</sequence>
<gene>
    <name evidence="1" type="ORF">QO002_005131</name>
</gene>
<protein>
    <submittedName>
        <fullName evidence="1">OsmC-like protein</fullName>
    </submittedName>
</protein>
<dbReference type="Pfam" id="PF02566">
    <property type="entry name" value="OsmC"/>
    <property type="match status" value="1"/>
</dbReference>
<dbReference type="Proteomes" id="UP001230207">
    <property type="component" value="Unassembled WGS sequence"/>
</dbReference>
<dbReference type="Gene3D" id="3.30.300.20">
    <property type="match status" value="1"/>
</dbReference>
<accession>A0ABU0BZR1</accession>
<name>A0ABU0BZR1_9HYPH</name>
<evidence type="ECO:0000313" key="2">
    <source>
        <dbReference type="Proteomes" id="UP001230207"/>
    </source>
</evidence>